<dbReference type="SUPFAM" id="SSF50494">
    <property type="entry name" value="Trypsin-like serine proteases"/>
    <property type="match status" value="1"/>
</dbReference>
<dbReference type="RefSeq" id="WP_212216417.1">
    <property type="nucleotide sequence ID" value="NZ_JAGUCO010000008.1"/>
</dbReference>
<dbReference type="NCBIfam" id="TIGR04183">
    <property type="entry name" value="Por_Secre_tail"/>
    <property type="match status" value="1"/>
</dbReference>
<reference evidence="2 3" key="1">
    <citation type="journal article" date="2015" name="Int. J. Syst. Evol. Microbiol.">
        <title>Carboxylicivirga linearis sp. nov., isolated from a sea cucumber culture pond.</title>
        <authorList>
            <person name="Wang F.Q."/>
            <person name="Zhou Y.X."/>
            <person name="Lin X.Z."/>
            <person name="Chen G.J."/>
            <person name="Du Z.J."/>
        </authorList>
    </citation>
    <scope>NUCLEOTIDE SEQUENCE [LARGE SCALE GENOMIC DNA]</scope>
    <source>
        <strain evidence="2 3">FB218</strain>
    </source>
</reference>
<dbReference type="Gene3D" id="2.60.40.10">
    <property type="entry name" value="Immunoglobulins"/>
    <property type="match status" value="1"/>
</dbReference>
<comment type="caution">
    <text evidence="2">The sequence shown here is derived from an EMBL/GenBank/DDBJ whole genome shotgun (WGS) entry which is preliminary data.</text>
</comment>
<dbReference type="PANTHER" id="PTHR36234:SF5">
    <property type="entry name" value="LYSYL ENDOPEPTIDASE"/>
    <property type="match status" value="1"/>
</dbReference>
<sequence length="871" mass="95103">MVAGDDIILEYISTKNRQEILNSQDLNSMPVISIDNVGYVFDNVVVKRFPKEAAVGTEIGESASCMININCSEGADWQTEKKGVCQMTMYVSNGPSGAGWYVCSGTLVNNTAQDLTPYILTAFHCYHGSNEQDLTRWQFTFGYESPGCEDEMPVETHTIVGSYLRVAVPITGGSDGLLLELDEQVPLDWDVYYNGWDRRNEVIEGDGVGIHHPAGDIKKISTFKTYAESTWPGEDVGATDAHWRFKYVATENGHSVTEGGSSGSPLFASNHLVIGTLTGGNSTCTNVNGDNFYGKLWYHWDHYGDDPSTQMQSWLDPLGLGVMSLEGTAIDPTTPRIECDKKELELESSTVLNVASAAQKVVVNGYNLEEEISISVEGPYEVSADSASWSTETILTKDGGDLYVRFMPTETGHFTGRITVSNVLATSIYLNLKSTSCPDITFDTQSMPNASIDEAYSVAIEISNNRSDVLNYVVTEGVLPNGLVLGASTGVISGTPTQSGIFDFSLMVTDGNGCFASFDYEIYVVCNITTEFPFIEDFEFGYPSCWEQYYSVGAENWNLQTGGGDGEEFPAGAFAGDFNVCFNSQSYDGNSTMLVTPQLDISGLSNPVLSFAHAQPVWMVDQDILEIYYKTSALSDWTLLSSYTDDISDWTMDHINLPEGGSEYFIGFKAISNFGYGVVLDDIIVASPVLEVTPSALSINDFVNENEEWIATLQYSGYDLAEEISINCGTPFMLSIDKVEWSSSIELPVTGGSIYIKYDAANTSDVDNIITAKSTSTDVMVEISGISTGIEKSELSGVEVVNPFKNELSLKWEASFSTVKIVDVAGRQVYYSNNLMATNSLQLATSNWESGMYFVQFSGATDAVTIKVIKQ</sequence>
<evidence type="ECO:0000313" key="3">
    <source>
        <dbReference type="Proteomes" id="UP000708576"/>
    </source>
</evidence>
<dbReference type="InterPro" id="IPR043504">
    <property type="entry name" value="Peptidase_S1_PA_chymotrypsin"/>
</dbReference>
<dbReference type="Pfam" id="PF18962">
    <property type="entry name" value="Por_Secre_tail"/>
    <property type="match status" value="1"/>
</dbReference>
<protein>
    <submittedName>
        <fullName evidence="2">Ig domain-containing protein</fullName>
    </submittedName>
</protein>
<dbReference type="EMBL" id="JAGUCO010000008">
    <property type="protein sequence ID" value="MBS2099174.1"/>
    <property type="molecule type" value="Genomic_DNA"/>
</dbReference>
<dbReference type="InterPro" id="IPR015919">
    <property type="entry name" value="Cadherin-like_sf"/>
</dbReference>
<feature type="domain" description="Secretion system C-terminal sorting" evidence="1">
    <location>
        <begin position="802"/>
        <end position="869"/>
    </location>
</feature>
<dbReference type="Proteomes" id="UP000708576">
    <property type="component" value="Unassembled WGS sequence"/>
</dbReference>
<dbReference type="InterPro" id="IPR013320">
    <property type="entry name" value="ConA-like_dom_sf"/>
</dbReference>
<dbReference type="PANTHER" id="PTHR36234">
    <property type="entry name" value="LYSYL ENDOPEPTIDASE"/>
    <property type="match status" value="1"/>
</dbReference>
<dbReference type="Gene3D" id="2.40.10.10">
    <property type="entry name" value="Trypsin-like serine proteases"/>
    <property type="match status" value="2"/>
</dbReference>
<accession>A0ABS5JXJ3</accession>
<dbReference type="InterPro" id="IPR009003">
    <property type="entry name" value="Peptidase_S1_PA"/>
</dbReference>
<evidence type="ECO:0000259" key="1">
    <source>
        <dbReference type="Pfam" id="PF18962"/>
    </source>
</evidence>
<organism evidence="2 3">
    <name type="scientific">Carboxylicivirga linearis</name>
    <dbReference type="NCBI Taxonomy" id="1628157"/>
    <lineage>
        <taxon>Bacteria</taxon>
        <taxon>Pseudomonadati</taxon>
        <taxon>Bacteroidota</taxon>
        <taxon>Bacteroidia</taxon>
        <taxon>Marinilabiliales</taxon>
        <taxon>Marinilabiliaceae</taxon>
        <taxon>Carboxylicivirga</taxon>
    </lineage>
</organism>
<proteinExistence type="predicted"/>
<dbReference type="InterPro" id="IPR026444">
    <property type="entry name" value="Secre_tail"/>
</dbReference>
<keyword evidence="3" id="KW-1185">Reference proteome</keyword>
<dbReference type="SUPFAM" id="SSF49313">
    <property type="entry name" value="Cadherin-like"/>
    <property type="match status" value="1"/>
</dbReference>
<dbReference type="Gene3D" id="2.60.120.200">
    <property type="match status" value="1"/>
</dbReference>
<dbReference type="SUPFAM" id="SSF49899">
    <property type="entry name" value="Concanavalin A-like lectins/glucanases"/>
    <property type="match status" value="1"/>
</dbReference>
<dbReference type="InterPro" id="IPR013783">
    <property type="entry name" value="Ig-like_fold"/>
</dbReference>
<name>A0ABS5JXJ3_9BACT</name>
<gene>
    <name evidence="2" type="ORF">KEM10_12855</name>
</gene>
<dbReference type="Pfam" id="PF05345">
    <property type="entry name" value="He_PIG"/>
    <property type="match status" value="1"/>
</dbReference>
<evidence type="ECO:0000313" key="2">
    <source>
        <dbReference type="EMBL" id="MBS2099174.1"/>
    </source>
</evidence>